<protein>
    <submittedName>
        <fullName evidence="1">S-adenosyl-L-methionine-dependent methyltransferase</fullName>
    </submittedName>
</protein>
<dbReference type="GO" id="GO:0008168">
    <property type="term" value="F:methyltransferase activity"/>
    <property type="evidence" value="ECO:0007669"/>
    <property type="project" value="UniProtKB-KW"/>
</dbReference>
<evidence type="ECO:0000313" key="2">
    <source>
        <dbReference type="Proteomes" id="UP001396898"/>
    </source>
</evidence>
<comment type="caution">
    <text evidence="1">The sequence shown here is derived from an EMBL/GenBank/DDBJ whole genome shotgun (WGS) entry which is preliminary data.</text>
</comment>
<evidence type="ECO:0000313" key="1">
    <source>
        <dbReference type="EMBL" id="KAK8035792.1"/>
    </source>
</evidence>
<dbReference type="Proteomes" id="UP001396898">
    <property type="component" value="Unassembled WGS sequence"/>
</dbReference>
<accession>A0ABR1SN83</accession>
<gene>
    <name evidence="1" type="ORF">PG991_001865</name>
</gene>
<keyword evidence="1" id="KW-0808">Transferase</keyword>
<keyword evidence="2" id="KW-1185">Reference proteome</keyword>
<sequence>MDQFIQSLESADPGTCLDEAQRSKVTDALYAALRRFQQPWDIAFEQTFEHSLTHSAVKAAIDAGIFQEWAESGGGTKSSKDLAQLTNTDPVLISLCAPFLA</sequence>
<proteinExistence type="predicted"/>
<dbReference type="EMBL" id="JAQQWI010000005">
    <property type="protein sequence ID" value="KAK8035792.1"/>
    <property type="molecule type" value="Genomic_DNA"/>
</dbReference>
<reference evidence="1 2" key="1">
    <citation type="submission" date="2023-01" db="EMBL/GenBank/DDBJ databases">
        <title>Analysis of 21 Apiospora genomes using comparative genomics revels a genus with tremendous synthesis potential of carbohydrate active enzymes and secondary metabolites.</title>
        <authorList>
            <person name="Sorensen T."/>
        </authorList>
    </citation>
    <scope>NUCLEOTIDE SEQUENCE [LARGE SCALE GENOMIC DNA]</scope>
    <source>
        <strain evidence="1 2">CBS 20057</strain>
    </source>
</reference>
<name>A0ABR1SN83_9PEZI</name>
<organism evidence="1 2">
    <name type="scientific">Apiospora marii</name>
    <dbReference type="NCBI Taxonomy" id="335849"/>
    <lineage>
        <taxon>Eukaryota</taxon>
        <taxon>Fungi</taxon>
        <taxon>Dikarya</taxon>
        <taxon>Ascomycota</taxon>
        <taxon>Pezizomycotina</taxon>
        <taxon>Sordariomycetes</taxon>
        <taxon>Xylariomycetidae</taxon>
        <taxon>Amphisphaeriales</taxon>
        <taxon>Apiosporaceae</taxon>
        <taxon>Apiospora</taxon>
    </lineage>
</organism>
<dbReference type="GO" id="GO:0032259">
    <property type="term" value="P:methylation"/>
    <property type="evidence" value="ECO:0007669"/>
    <property type="project" value="UniProtKB-KW"/>
</dbReference>
<keyword evidence="1" id="KW-0489">Methyltransferase</keyword>